<evidence type="ECO:0000256" key="1">
    <source>
        <dbReference type="SAM" id="MobiDB-lite"/>
    </source>
</evidence>
<feature type="compositionally biased region" description="Basic and acidic residues" evidence="1">
    <location>
        <begin position="267"/>
        <end position="279"/>
    </location>
</feature>
<evidence type="ECO:0000313" key="2">
    <source>
        <dbReference type="EMBL" id="ETW85443.1"/>
    </source>
</evidence>
<dbReference type="Proteomes" id="UP000030671">
    <property type="component" value="Unassembled WGS sequence"/>
</dbReference>
<proteinExistence type="predicted"/>
<dbReference type="EMBL" id="KI925455">
    <property type="protein sequence ID" value="ETW85443.1"/>
    <property type="molecule type" value="Genomic_DNA"/>
</dbReference>
<dbReference type="RefSeq" id="XP_009542305.1">
    <property type="nucleotide sequence ID" value="XM_009544010.1"/>
</dbReference>
<sequence>MAGRCRQCGRPTEWAPDVGSDVCTSCGTLADPSQSVLTSHVDFPNDASTRDYASLPYTRPTALKSLRGTAGWLLAGQGKEATHDRNKVRSPPALSDFLILYLAQIALHESIRTLAVRLAHPGIAPRAQALFDLALHRASLRWGRPAKLAAGAAVLFALREAGCPDATPDLAVSSPPVPFPISSHPLPARTPISRDPTLPHLRFALVRTPAPRLCVSRRRPARPAPPLSRAIPHEAAACLHHLTAPRSCPRSQHAHAHARSSAPTAVRTERVPPRPEARR</sequence>
<evidence type="ECO:0008006" key="4">
    <source>
        <dbReference type="Google" id="ProtNLM"/>
    </source>
</evidence>
<dbReference type="HOGENOM" id="CLU_997683_0_0_1"/>
<dbReference type="InParanoid" id="W4KHV7"/>
<keyword evidence="3" id="KW-1185">Reference proteome</keyword>
<organism evidence="2 3">
    <name type="scientific">Heterobasidion irregulare (strain TC 32-1)</name>
    <dbReference type="NCBI Taxonomy" id="747525"/>
    <lineage>
        <taxon>Eukaryota</taxon>
        <taxon>Fungi</taxon>
        <taxon>Dikarya</taxon>
        <taxon>Basidiomycota</taxon>
        <taxon>Agaricomycotina</taxon>
        <taxon>Agaricomycetes</taxon>
        <taxon>Russulales</taxon>
        <taxon>Bondarzewiaceae</taxon>
        <taxon>Heterobasidion</taxon>
        <taxon>Heterobasidion annosum species complex</taxon>
    </lineage>
</organism>
<reference evidence="2 3" key="1">
    <citation type="journal article" date="2012" name="New Phytol.">
        <title>Insight into trade-off between wood decay and parasitism from the genome of a fungal forest pathogen.</title>
        <authorList>
            <person name="Olson A."/>
            <person name="Aerts A."/>
            <person name="Asiegbu F."/>
            <person name="Belbahri L."/>
            <person name="Bouzid O."/>
            <person name="Broberg A."/>
            <person name="Canback B."/>
            <person name="Coutinho P.M."/>
            <person name="Cullen D."/>
            <person name="Dalman K."/>
            <person name="Deflorio G."/>
            <person name="van Diepen L.T."/>
            <person name="Dunand C."/>
            <person name="Duplessis S."/>
            <person name="Durling M."/>
            <person name="Gonthier P."/>
            <person name="Grimwood J."/>
            <person name="Fossdal C.G."/>
            <person name="Hansson D."/>
            <person name="Henrissat B."/>
            <person name="Hietala A."/>
            <person name="Himmelstrand K."/>
            <person name="Hoffmeister D."/>
            <person name="Hogberg N."/>
            <person name="James T.Y."/>
            <person name="Karlsson M."/>
            <person name="Kohler A."/>
            <person name="Kues U."/>
            <person name="Lee Y.H."/>
            <person name="Lin Y.C."/>
            <person name="Lind M."/>
            <person name="Lindquist E."/>
            <person name="Lombard V."/>
            <person name="Lucas S."/>
            <person name="Lunden K."/>
            <person name="Morin E."/>
            <person name="Murat C."/>
            <person name="Park J."/>
            <person name="Raffaello T."/>
            <person name="Rouze P."/>
            <person name="Salamov A."/>
            <person name="Schmutz J."/>
            <person name="Solheim H."/>
            <person name="Stahlberg J."/>
            <person name="Velez H."/>
            <person name="de Vries R.P."/>
            <person name="Wiebenga A."/>
            <person name="Woodward S."/>
            <person name="Yakovlev I."/>
            <person name="Garbelotto M."/>
            <person name="Martin F."/>
            <person name="Grigoriev I.V."/>
            <person name="Stenlid J."/>
        </authorList>
    </citation>
    <scope>NUCLEOTIDE SEQUENCE [LARGE SCALE GENOMIC DNA]</scope>
    <source>
        <strain evidence="2 3">TC 32-1</strain>
    </source>
</reference>
<evidence type="ECO:0000313" key="3">
    <source>
        <dbReference type="Proteomes" id="UP000030671"/>
    </source>
</evidence>
<accession>W4KHV7</accession>
<dbReference type="GeneID" id="20675870"/>
<name>W4KHV7_HETIT</name>
<feature type="region of interest" description="Disordered" evidence="1">
    <location>
        <begin position="248"/>
        <end position="279"/>
    </location>
</feature>
<dbReference type="KEGG" id="hir:HETIRDRAFT_448541"/>
<protein>
    <recommendedName>
        <fullName evidence="4">TFIIB-type domain-containing protein</fullName>
    </recommendedName>
</protein>
<gene>
    <name evidence="2" type="ORF">HETIRDRAFT_448541</name>
</gene>
<dbReference type="OrthoDB" id="2527864at2759"/>
<dbReference type="eggNOG" id="ENOG502SATI">
    <property type="taxonomic scope" value="Eukaryota"/>
</dbReference>
<dbReference type="AlphaFoldDB" id="W4KHV7"/>
<dbReference type="STRING" id="747525.W4KHV7"/>